<protein>
    <submittedName>
        <fullName evidence="1">Uncharacterized protein</fullName>
    </submittedName>
</protein>
<organism evidence="1 2">
    <name type="scientific">Trifolium pratense</name>
    <name type="common">Red clover</name>
    <dbReference type="NCBI Taxonomy" id="57577"/>
    <lineage>
        <taxon>Eukaryota</taxon>
        <taxon>Viridiplantae</taxon>
        <taxon>Streptophyta</taxon>
        <taxon>Embryophyta</taxon>
        <taxon>Tracheophyta</taxon>
        <taxon>Spermatophyta</taxon>
        <taxon>Magnoliopsida</taxon>
        <taxon>eudicotyledons</taxon>
        <taxon>Gunneridae</taxon>
        <taxon>Pentapetalae</taxon>
        <taxon>rosids</taxon>
        <taxon>fabids</taxon>
        <taxon>Fabales</taxon>
        <taxon>Fabaceae</taxon>
        <taxon>Papilionoideae</taxon>
        <taxon>50 kb inversion clade</taxon>
        <taxon>NPAAA clade</taxon>
        <taxon>Hologalegina</taxon>
        <taxon>IRL clade</taxon>
        <taxon>Trifolieae</taxon>
        <taxon>Trifolium</taxon>
    </lineage>
</organism>
<gene>
    <name evidence="1" type="ORF">MILVUS5_LOCUS13847</name>
</gene>
<name>A0ACB0JMI9_TRIPR</name>
<reference evidence="1" key="1">
    <citation type="submission" date="2023-10" db="EMBL/GenBank/DDBJ databases">
        <authorList>
            <person name="Rodriguez Cubillos JULIANA M."/>
            <person name="De Vega J."/>
        </authorList>
    </citation>
    <scope>NUCLEOTIDE SEQUENCE</scope>
</reference>
<keyword evidence="2" id="KW-1185">Reference proteome</keyword>
<evidence type="ECO:0000313" key="2">
    <source>
        <dbReference type="Proteomes" id="UP001177021"/>
    </source>
</evidence>
<sequence>MESENTRERERERERERDWQRRELLEVVLRPEMAVAEISHRVNSLSSVKLTNLPSLAYQISSDSELQCVM</sequence>
<dbReference type="Proteomes" id="UP001177021">
    <property type="component" value="Unassembled WGS sequence"/>
</dbReference>
<accession>A0ACB0JMI9</accession>
<comment type="caution">
    <text evidence="1">The sequence shown here is derived from an EMBL/GenBank/DDBJ whole genome shotgun (WGS) entry which is preliminary data.</text>
</comment>
<evidence type="ECO:0000313" key="1">
    <source>
        <dbReference type="EMBL" id="CAJ2644888.1"/>
    </source>
</evidence>
<dbReference type="EMBL" id="CASHSV030000044">
    <property type="protein sequence ID" value="CAJ2644888.1"/>
    <property type="molecule type" value="Genomic_DNA"/>
</dbReference>
<proteinExistence type="predicted"/>